<evidence type="ECO:0000313" key="2">
    <source>
        <dbReference type="Proteomes" id="UP000225740"/>
    </source>
</evidence>
<organism evidence="1 2">
    <name type="scientific">Rhodopirellula bahusiensis</name>
    <dbReference type="NCBI Taxonomy" id="2014065"/>
    <lineage>
        <taxon>Bacteria</taxon>
        <taxon>Pseudomonadati</taxon>
        <taxon>Planctomycetota</taxon>
        <taxon>Planctomycetia</taxon>
        <taxon>Pirellulales</taxon>
        <taxon>Pirellulaceae</taxon>
        <taxon>Rhodopirellula</taxon>
    </lineage>
</organism>
<proteinExistence type="predicted"/>
<comment type="caution">
    <text evidence="1">The sequence shown here is derived from an EMBL/GenBank/DDBJ whole genome shotgun (WGS) entry which is preliminary data.</text>
</comment>
<evidence type="ECO:0000313" key="1">
    <source>
        <dbReference type="EMBL" id="PHQ35179.1"/>
    </source>
</evidence>
<dbReference type="Proteomes" id="UP000225740">
    <property type="component" value="Unassembled WGS sequence"/>
</dbReference>
<name>A0A2G1W963_9BACT</name>
<dbReference type="RefSeq" id="WP_099260943.1">
    <property type="nucleotide sequence ID" value="NZ_NIZW01000008.1"/>
</dbReference>
<keyword evidence="2" id="KW-1185">Reference proteome</keyword>
<protein>
    <submittedName>
        <fullName evidence="1">Uncharacterized protein</fullName>
    </submittedName>
</protein>
<gene>
    <name evidence="1" type="ORF">CEE69_12270</name>
</gene>
<dbReference type="OrthoDB" id="10009070at2"/>
<dbReference type="EMBL" id="NIZW01000008">
    <property type="protein sequence ID" value="PHQ35179.1"/>
    <property type="molecule type" value="Genomic_DNA"/>
</dbReference>
<sequence>MSTASKEAKSTERVYGTDPWTWPLLRLDRDSSLFRVYESDIQSGDGTAKPNVAGRVNDDGQPDMYGGDVNLYSASDAWRELYHMDEAEESVSLMVGPGVGPVTLEFPTFHPDQWAVWKIANGDTKPMFMGFFDRLEARDVAKRILAADDCPILATPYLIYTNDWDDESQHGTYYEPRDQTQNDTIAAALPDYSSDDLRRVASPGGLIVNRCVDLVAVLATKSKQGTHWMTVIPEDEAECYVSDCGEDSIEWECLPIRIQLPNLPSSFKLELGETNPDVRLVAHAEVREAVQ</sequence>
<dbReference type="GeneID" id="90608907"/>
<accession>A0A2G1W963</accession>
<reference evidence="1 2" key="1">
    <citation type="submission" date="2017-06" db="EMBL/GenBank/DDBJ databases">
        <title>Description of Rhodopirellula bahusiensis sp. nov.</title>
        <authorList>
            <person name="Kizina J."/>
            <person name="Harder J."/>
        </authorList>
    </citation>
    <scope>NUCLEOTIDE SEQUENCE [LARGE SCALE GENOMIC DNA]</scope>
    <source>
        <strain evidence="1 2">SWK21</strain>
    </source>
</reference>
<dbReference type="AlphaFoldDB" id="A0A2G1W963"/>